<dbReference type="eggNOG" id="KOG2344">
    <property type="taxonomic scope" value="Eukaryota"/>
</dbReference>
<keyword evidence="2 4" id="KW-0813">Transport</keyword>
<dbReference type="Gene3D" id="1.10.357.60">
    <property type="match status" value="1"/>
</dbReference>
<dbReference type="RefSeq" id="XP_004179611.1">
    <property type="nucleotide sequence ID" value="XM_004179563.1"/>
</dbReference>
<dbReference type="GO" id="GO:0005546">
    <property type="term" value="F:phosphatidylinositol-4,5-bisphosphate binding"/>
    <property type="evidence" value="ECO:0007669"/>
    <property type="project" value="EnsemblFungi"/>
</dbReference>
<dbReference type="InParanoid" id="I2H140"/>
<evidence type="ECO:0000256" key="2">
    <source>
        <dbReference type="ARBA" id="ARBA00022448"/>
    </source>
</evidence>
<dbReference type="Gene3D" id="1.20.58.1150">
    <property type="match status" value="1"/>
</dbReference>
<dbReference type="GO" id="GO:0006893">
    <property type="term" value="P:Golgi to plasma membrane transport"/>
    <property type="evidence" value="ECO:0007669"/>
    <property type="project" value="EnsemblFungi"/>
</dbReference>
<proteinExistence type="inferred from homology"/>
<dbReference type="PANTHER" id="PTHR12542">
    <property type="entry name" value="EXOCYST COMPLEX PROTEIN EXO70"/>
    <property type="match status" value="1"/>
</dbReference>
<dbReference type="PANTHER" id="PTHR12542:SF41">
    <property type="entry name" value="EXOCYST COMPLEX COMPONENT 7"/>
    <property type="match status" value="1"/>
</dbReference>
<evidence type="ECO:0000259" key="5">
    <source>
        <dbReference type="Pfam" id="PF03081"/>
    </source>
</evidence>
<dbReference type="GeneID" id="14495072"/>
<keyword evidence="3 4" id="KW-0268">Exocytosis</keyword>
<evidence type="ECO:0000313" key="6">
    <source>
        <dbReference type="EMBL" id="CCH60092.1"/>
    </source>
</evidence>
<accession>I2H140</accession>
<dbReference type="GO" id="GO:0031267">
    <property type="term" value="F:small GTPase binding"/>
    <property type="evidence" value="ECO:0007669"/>
    <property type="project" value="EnsemblFungi"/>
</dbReference>
<reference evidence="6 7" key="1">
    <citation type="journal article" date="2011" name="Proc. Natl. Acad. Sci. U.S.A.">
        <title>Evolutionary erosion of yeast sex chromosomes by mating-type switching accidents.</title>
        <authorList>
            <person name="Gordon J.L."/>
            <person name="Armisen D."/>
            <person name="Proux-Wera E."/>
            <person name="Oheigeartaigh S.S."/>
            <person name="Byrne K.P."/>
            <person name="Wolfe K.H."/>
        </authorList>
    </citation>
    <scope>NUCLEOTIDE SEQUENCE [LARGE SCALE GENOMIC DNA]</scope>
    <source>
        <strain evidence="7">ATCC 34711 / CBS 6284 / DSM 70876 / NBRC 10599 / NRRL Y-10934 / UCD 77-7</strain>
    </source>
</reference>
<dbReference type="Gene3D" id="1.20.1310.30">
    <property type="match status" value="1"/>
</dbReference>
<dbReference type="OrthoDB" id="1922221at2759"/>
<dbReference type="STRING" id="1071380.I2H140"/>
<dbReference type="GO" id="GO:0000131">
    <property type="term" value="C:incipient cellular bud site"/>
    <property type="evidence" value="ECO:0007669"/>
    <property type="project" value="EnsemblFungi"/>
</dbReference>
<dbReference type="GO" id="GO:0000145">
    <property type="term" value="C:exocyst"/>
    <property type="evidence" value="ECO:0007669"/>
    <property type="project" value="EnsemblFungi"/>
</dbReference>
<evidence type="ECO:0000313" key="7">
    <source>
        <dbReference type="Proteomes" id="UP000002866"/>
    </source>
</evidence>
<evidence type="ECO:0000256" key="4">
    <source>
        <dbReference type="RuleBase" id="RU365026"/>
    </source>
</evidence>
<dbReference type="GO" id="GO:0015031">
    <property type="term" value="P:protein transport"/>
    <property type="evidence" value="ECO:0007669"/>
    <property type="project" value="UniProtKB-KW"/>
</dbReference>
<dbReference type="Gene3D" id="1.20.1280.170">
    <property type="entry name" value="Exocyst complex component Exo70"/>
    <property type="match status" value="1"/>
</dbReference>
<dbReference type="EMBL" id="HE806318">
    <property type="protein sequence ID" value="CCH60092.1"/>
    <property type="molecule type" value="Genomic_DNA"/>
</dbReference>
<comment type="subcellular location">
    <subcellularLocation>
        <location evidence="4">Bud</location>
    </subcellularLocation>
    <subcellularLocation>
        <location evidence="4">Bud neck</location>
    </subcellularLocation>
</comment>
<dbReference type="InterPro" id="IPR016159">
    <property type="entry name" value="Cullin_repeat-like_dom_sf"/>
</dbReference>
<organism evidence="6 7">
    <name type="scientific">Henningerozyma blattae (strain ATCC 34711 / CBS 6284 / DSM 70876 / NBRC 10599 / NRRL Y-10934 / UCD 77-7)</name>
    <name type="common">Yeast</name>
    <name type="synonym">Tetrapisispora blattae</name>
    <dbReference type="NCBI Taxonomy" id="1071380"/>
    <lineage>
        <taxon>Eukaryota</taxon>
        <taxon>Fungi</taxon>
        <taxon>Dikarya</taxon>
        <taxon>Ascomycota</taxon>
        <taxon>Saccharomycotina</taxon>
        <taxon>Saccharomycetes</taxon>
        <taxon>Saccharomycetales</taxon>
        <taxon>Saccharomycetaceae</taxon>
        <taxon>Henningerozyma</taxon>
    </lineage>
</organism>
<evidence type="ECO:0000256" key="1">
    <source>
        <dbReference type="ARBA" id="ARBA00006756"/>
    </source>
</evidence>
<dbReference type="GO" id="GO:0007266">
    <property type="term" value="P:Rho protein signal transduction"/>
    <property type="evidence" value="ECO:0007669"/>
    <property type="project" value="EnsemblFungi"/>
</dbReference>
<dbReference type="HOGENOM" id="CLU_010236_4_1_1"/>
<dbReference type="KEGG" id="tbl:TBLA_0C02870"/>
<dbReference type="GO" id="GO:0005886">
    <property type="term" value="C:plasma membrane"/>
    <property type="evidence" value="ECO:0007669"/>
    <property type="project" value="EnsemblFungi"/>
</dbReference>
<comment type="function">
    <text evidence="4">Involved in the secretory pathway as part of the exocyst complex which tethers secretory vesicles to the sites of exocytosis. Also plays a role in the assembly of the exocyst.</text>
</comment>
<comment type="similarity">
    <text evidence="1 4">Belongs to the EXO70 family.</text>
</comment>
<protein>
    <recommendedName>
        <fullName evidence="4">Exocyst complex protein EXO70</fullName>
    </recommendedName>
</protein>
<dbReference type="GO" id="GO:0005934">
    <property type="term" value="C:cellular bud tip"/>
    <property type="evidence" value="ECO:0007669"/>
    <property type="project" value="EnsemblFungi"/>
</dbReference>
<dbReference type="InterPro" id="IPR046364">
    <property type="entry name" value="Exo70_C"/>
</dbReference>
<dbReference type="GO" id="GO:0005935">
    <property type="term" value="C:cellular bud neck"/>
    <property type="evidence" value="ECO:0007669"/>
    <property type="project" value="UniProtKB-SubCell"/>
</dbReference>
<evidence type="ECO:0000256" key="3">
    <source>
        <dbReference type="ARBA" id="ARBA00022483"/>
    </source>
</evidence>
<dbReference type="Pfam" id="PF03081">
    <property type="entry name" value="Exo70_C"/>
    <property type="match status" value="1"/>
</dbReference>
<dbReference type="GO" id="GO:0001927">
    <property type="term" value="P:exocyst assembly"/>
    <property type="evidence" value="ECO:0007669"/>
    <property type="project" value="EnsemblFungi"/>
</dbReference>
<dbReference type="AlphaFoldDB" id="I2H140"/>
<dbReference type="GO" id="GO:0051601">
    <property type="term" value="P:exocyst localization"/>
    <property type="evidence" value="ECO:0007669"/>
    <property type="project" value="EnsemblFungi"/>
</dbReference>
<dbReference type="OMA" id="GIIRAGP"/>
<sequence>MIGDIDIDEADVIVLSRDLEKINKLSLQINKSLVQIADTTGQSGELFTPILSRNNMLATLQRNIESALNSVASVKDLANEASKHEIILSKGIGKVGLKAYIQAIHKLDDMLEDIKTSSKMDQKNSEFSGILTHLSSLIKSSENKLKSYFLAILSLIKPFDPQIYMDKKVPFPYFEDEHLLELTIILDYFFSSPEYPTIERILVQERSEMIMKSLSSLENFAKQIPASKGIKFAKGSSGMMNYSQALLGFVAIESTLVDDLFSQQADFRPLVFKSIIQPVLDGYSNLFDSNVTYVKNNLQDADVFSFELIDCVNNVIRQLRGTPLQDYTRLIMSAQNIQNVTQSIFKDVIEHIIITVNNMTTVPADNGVAEGTVDTMTRLRKLSEYQTGVLGAIQNMSRQDWLPSSYKEKEYTSQNININPKDTRSLLSCFLGDCIDTLIISLERRAQKILLPNQEPDIANPNSKRNTLKPKIGNFLISNLAMVGQIVEKSDLNSLLGMTGHSRLDKLQKRYINYIVSDWRDLTANLMDSVFVDNSGKISQSKDKEQIKEKFRKFNDGFEALVSNFKHYKITNEELKKVMRSEIISLVLPMYERFYSRYKNSFTHPRKHIRYTPTELTTILNQLGR</sequence>
<name>I2H140_HENB6</name>
<dbReference type="Pfam" id="PF20669">
    <property type="entry name" value="Exo70_N"/>
    <property type="match status" value="1"/>
</dbReference>
<dbReference type="InterPro" id="IPR004140">
    <property type="entry name" value="Exo70"/>
</dbReference>
<keyword evidence="4" id="KW-0653">Protein transport</keyword>
<dbReference type="SUPFAM" id="SSF74788">
    <property type="entry name" value="Cullin repeat-like"/>
    <property type="match status" value="1"/>
</dbReference>
<dbReference type="FunCoup" id="I2H140">
    <property type="interactions" value="140"/>
</dbReference>
<dbReference type="Proteomes" id="UP000002866">
    <property type="component" value="Chromosome 3"/>
</dbReference>
<feature type="domain" description="Exocyst complex subunit Exo70 C-terminal" evidence="5">
    <location>
        <begin position="237"/>
        <end position="622"/>
    </location>
</feature>
<keyword evidence="7" id="KW-1185">Reference proteome</keyword>
<gene>
    <name evidence="6" type="primary">TBLA0C02870</name>
    <name evidence="6" type="ORF">TBLA_0C02870</name>
</gene>